<keyword evidence="9" id="KW-0067">ATP-binding</keyword>
<comment type="catalytic activity">
    <reaction evidence="1">
        <text>ATP + protein L-histidine = ADP + protein N-phospho-L-histidine.</text>
        <dbReference type="EC" id="2.7.13.3"/>
    </reaction>
</comment>
<dbReference type="PRINTS" id="PR00344">
    <property type="entry name" value="BCTRLSENSOR"/>
</dbReference>
<feature type="domain" description="Histidine kinase" evidence="11">
    <location>
        <begin position="217"/>
        <end position="430"/>
    </location>
</feature>
<evidence type="ECO:0000256" key="1">
    <source>
        <dbReference type="ARBA" id="ARBA00000085"/>
    </source>
</evidence>
<evidence type="ECO:0000256" key="6">
    <source>
        <dbReference type="ARBA" id="ARBA00022679"/>
    </source>
</evidence>
<dbReference type="InterPro" id="IPR004358">
    <property type="entry name" value="Sig_transdc_His_kin-like_C"/>
</dbReference>
<evidence type="ECO:0000256" key="10">
    <source>
        <dbReference type="SAM" id="Phobius"/>
    </source>
</evidence>
<keyword evidence="4" id="KW-1003">Cell membrane</keyword>
<evidence type="ECO:0000256" key="4">
    <source>
        <dbReference type="ARBA" id="ARBA00022475"/>
    </source>
</evidence>
<dbReference type="GO" id="GO:0005886">
    <property type="term" value="C:plasma membrane"/>
    <property type="evidence" value="ECO:0007669"/>
    <property type="project" value="UniProtKB-SubCell"/>
</dbReference>
<evidence type="ECO:0000259" key="11">
    <source>
        <dbReference type="PROSITE" id="PS50109"/>
    </source>
</evidence>
<evidence type="ECO:0000313" key="13">
    <source>
        <dbReference type="EMBL" id="MBH1652788.1"/>
    </source>
</evidence>
<keyword evidence="10" id="KW-0812">Transmembrane</keyword>
<evidence type="ECO:0000256" key="3">
    <source>
        <dbReference type="ARBA" id="ARBA00012438"/>
    </source>
</evidence>
<comment type="subcellular location">
    <subcellularLocation>
        <location evidence="2">Cell membrane</location>
        <topology evidence="2">Multi-pass membrane protein</topology>
    </subcellularLocation>
</comment>
<dbReference type="PROSITE" id="PS50109">
    <property type="entry name" value="HIS_KIN"/>
    <property type="match status" value="1"/>
</dbReference>
<evidence type="ECO:0000313" key="14">
    <source>
        <dbReference type="Proteomes" id="UP000625930"/>
    </source>
</evidence>
<dbReference type="SUPFAM" id="SSF47384">
    <property type="entry name" value="Homodimeric domain of signal transducing histidine kinase"/>
    <property type="match status" value="1"/>
</dbReference>
<keyword evidence="7" id="KW-0547">Nucleotide-binding</keyword>
<dbReference type="GO" id="GO:0005524">
    <property type="term" value="F:ATP binding"/>
    <property type="evidence" value="ECO:0007669"/>
    <property type="project" value="UniProtKB-KW"/>
</dbReference>
<evidence type="ECO:0000256" key="9">
    <source>
        <dbReference type="ARBA" id="ARBA00022840"/>
    </source>
</evidence>
<dbReference type="GO" id="GO:0000155">
    <property type="term" value="F:phosphorelay sensor kinase activity"/>
    <property type="evidence" value="ECO:0007669"/>
    <property type="project" value="InterPro"/>
</dbReference>
<comment type="caution">
    <text evidence="13">The sequence shown here is derived from an EMBL/GenBank/DDBJ whole genome shotgun (WGS) entry which is preliminary data.</text>
</comment>
<dbReference type="SMART" id="SM00387">
    <property type="entry name" value="HATPase_c"/>
    <property type="match status" value="1"/>
</dbReference>
<evidence type="ECO:0000259" key="12">
    <source>
        <dbReference type="PROSITE" id="PS50885"/>
    </source>
</evidence>
<organism evidence="13 14">
    <name type="scientific">Stenotrophomonas maltophilia</name>
    <name type="common">Pseudomonas maltophilia</name>
    <name type="synonym">Xanthomonas maltophilia</name>
    <dbReference type="NCBI Taxonomy" id="40324"/>
    <lineage>
        <taxon>Bacteria</taxon>
        <taxon>Pseudomonadati</taxon>
        <taxon>Pseudomonadota</taxon>
        <taxon>Gammaproteobacteria</taxon>
        <taxon>Lysobacterales</taxon>
        <taxon>Lysobacteraceae</taxon>
        <taxon>Stenotrophomonas</taxon>
        <taxon>Stenotrophomonas maltophilia group</taxon>
    </lineage>
</organism>
<dbReference type="EMBL" id="JADUNP010000021">
    <property type="protein sequence ID" value="MBH1652788.1"/>
    <property type="molecule type" value="Genomic_DNA"/>
</dbReference>
<accession>A0AA90ATM6</accession>
<gene>
    <name evidence="13" type="ORF">I5U67_11490</name>
</gene>
<protein>
    <recommendedName>
        <fullName evidence="3">histidine kinase</fullName>
        <ecNumber evidence="3">2.7.13.3</ecNumber>
    </recommendedName>
</protein>
<dbReference type="AlphaFoldDB" id="A0AA90ATM6"/>
<dbReference type="Pfam" id="PF00512">
    <property type="entry name" value="HisKA"/>
    <property type="match status" value="1"/>
</dbReference>
<evidence type="ECO:0000256" key="2">
    <source>
        <dbReference type="ARBA" id="ARBA00004651"/>
    </source>
</evidence>
<dbReference type="PANTHER" id="PTHR44936">
    <property type="entry name" value="SENSOR PROTEIN CREC"/>
    <property type="match status" value="1"/>
</dbReference>
<dbReference type="InterPro" id="IPR036097">
    <property type="entry name" value="HisK_dim/P_sf"/>
</dbReference>
<dbReference type="Pfam" id="PF02518">
    <property type="entry name" value="HATPase_c"/>
    <property type="match status" value="1"/>
</dbReference>
<dbReference type="CDD" id="cd00082">
    <property type="entry name" value="HisKA"/>
    <property type="match status" value="1"/>
</dbReference>
<sequence length="431" mass="48053">MKRLFLRLWLVVGASFLITLLLINVIFDRIYLPFQQHVFAEQVRGQLYALRQGLDGKDSAAQQDQLAQWQPPYGIALALLPSAPALATGEQEQLRRNGLISRQKFEIVLAPLDPLHPDGPWLRLHLPGEPSMTLYLTLIAYSVMLALFGLCLYAWVRLLWRDLDALRVHADRIGAGDLQARAQVSPRSQIRVIVDHSNRMAARVAELVQRQRDLTHAISHELRTPIARVAFGLDLMQDSDDHERRTRLAQGLHGDLAELNRLVSELLAYERLEHPGEGEPMQRIEANDWLQACLADARRDAERAGVVLRVQPSALPRVDAEPRLLQLALSNLVGNALRHARSQVEVSLVGVAGRACLRVDDDGPGIAEADHEKVMRPFTRLDDSRSRDTGGFGLGLAIVNRIAARHGGELRISRATLGGARLEMHWPLAAS</sequence>
<evidence type="ECO:0000256" key="5">
    <source>
        <dbReference type="ARBA" id="ARBA00022553"/>
    </source>
</evidence>
<feature type="transmembrane region" description="Helical" evidence="10">
    <location>
        <begin position="6"/>
        <end position="27"/>
    </location>
</feature>
<dbReference type="Gene3D" id="1.10.287.130">
    <property type="match status" value="1"/>
</dbReference>
<dbReference type="InterPro" id="IPR003661">
    <property type="entry name" value="HisK_dim/P_dom"/>
</dbReference>
<dbReference type="InterPro" id="IPR036890">
    <property type="entry name" value="HATPase_C_sf"/>
</dbReference>
<dbReference type="SMART" id="SM00304">
    <property type="entry name" value="HAMP"/>
    <property type="match status" value="1"/>
</dbReference>
<evidence type="ECO:0000256" key="7">
    <source>
        <dbReference type="ARBA" id="ARBA00022741"/>
    </source>
</evidence>
<dbReference type="PANTHER" id="PTHR44936:SF10">
    <property type="entry name" value="SENSOR PROTEIN RSTB"/>
    <property type="match status" value="1"/>
</dbReference>
<dbReference type="InterPro" id="IPR050980">
    <property type="entry name" value="2C_sensor_his_kinase"/>
</dbReference>
<dbReference type="EC" id="2.7.13.3" evidence="3"/>
<reference evidence="13" key="1">
    <citation type="submission" date="2020-11" db="EMBL/GenBank/DDBJ databases">
        <title>Enhanced detection system for hospital associated transmission using whole genome sequencing surveillance.</title>
        <authorList>
            <person name="Harrison L.H."/>
            <person name="Van Tyne D."/>
            <person name="Marsh J.W."/>
            <person name="Griffith M.P."/>
            <person name="Snyder D.J."/>
            <person name="Cooper V.S."/>
            <person name="Mustapha M."/>
        </authorList>
    </citation>
    <scope>NUCLEOTIDE SEQUENCE</scope>
    <source>
        <strain evidence="13">STEN00091</strain>
    </source>
</reference>
<feature type="domain" description="HAMP" evidence="12">
    <location>
        <begin position="157"/>
        <end position="209"/>
    </location>
</feature>
<dbReference type="Gene3D" id="3.30.565.10">
    <property type="entry name" value="Histidine kinase-like ATPase, C-terminal domain"/>
    <property type="match status" value="1"/>
</dbReference>
<dbReference type="InterPro" id="IPR003594">
    <property type="entry name" value="HATPase_dom"/>
</dbReference>
<keyword evidence="10" id="KW-1133">Transmembrane helix</keyword>
<keyword evidence="5" id="KW-0597">Phosphoprotein</keyword>
<name>A0AA90ATM6_STEMA</name>
<dbReference type="SUPFAM" id="SSF55874">
    <property type="entry name" value="ATPase domain of HSP90 chaperone/DNA topoisomerase II/histidine kinase"/>
    <property type="match status" value="1"/>
</dbReference>
<feature type="transmembrane region" description="Helical" evidence="10">
    <location>
        <begin position="133"/>
        <end position="156"/>
    </location>
</feature>
<keyword evidence="8 13" id="KW-0418">Kinase</keyword>
<dbReference type="PROSITE" id="PS50885">
    <property type="entry name" value="HAMP"/>
    <property type="match status" value="1"/>
</dbReference>
<dbReference type="SMART" id="SM00388">
    <property type="entry name" value="HisKA"/>
    <property type="match status" value="1"/>
</dbReference>
<dbReference type="Proteomes" id="UP000625930">
    <property type="component" value="Unassembled WGS sequence"/>
</dbReference>
<evidence type="ECO:0000256" key="8">
    <source>
        <dbReference type="ARBA" id="ARBA00022777"/>
    </source>
</evidence>
<dbReference type="InterPro" id="IPR005467">
    <property type="entry name" value="His_kinase_dom"/>
</dbReference>
<dbReference type="Gene3D" id="6.10.340.10">
    <property type="match status" value="1"/>
</dbReference>
<dbReference type="InterPro" id="IPR003660">
    <property type="entry name" value="HAMP_dom"/>
</dbReference>
<proteinExistence type="predicted"/>
<keyword evidence="6" id="KW-0808">Transferase</keyword>
<dbReference type="CDD" id="cd06225">
    <property type="entry name" value="HAMP"/>
    <property type="match status" value="1"/>
</dbReference>
<keyword evidence="10" id="KW-0472">Membrane</keyword>